<dbReference type="EMBL" id="BAABGU010000041">
    <property type="protein sequence ID" value="GAA4578453.1"/>
    <property type="molecule type" value="Genomic_DNA"/>
</dbReference>
<protein>
    <recommendedName>
        <fullName evidence="3">HNH endonuclease</fullName>
    </recommendedName>
</protein>
<evidence type="ECO:0000313" key="2">
    <source>
        <dbReference type="Proteomes" id="UP001500307"/>
    </source>
</evidence>
<sequence>MCRQCRAKELGDRTIGELRSQLGTFAFHAKVRGLARTTYDGPRRCAACGYDLHVDICHVRDVADFPPTATVGEVNARNNLVALDKRCHWEFDHGYLRLDGDQWVRTV</sequence>
<name>A0ABP8T2K7_9ACTN</name>
<accession>A0ABP8T2K7</accession>
<comment type="caution">
    <text evidence="1">The sequence shown here is derived from an EMBL/GenBank/DDBJ whole genome shotgun (WGS) entry which is preliminary data.</text>
</comment>
<dbReference type="RefSeq" id="WP_346124185.1">
    <property type="nucleotide sequence ID" value="NZ_BAABGU010000041.1"/>
</dbReference>
<reference evidence="2" key="1">
    <citation type="journal article" date="2019" name="Int. J. Syst. Evol. Microbiol.">
        <title>The Global Catalogue of Microorganisms (GCM) 10K type strain sequencing project: providing services to taxonomists for standard genome sequencing and annotation.</title>
        <authorList>
            <consortium name="The Broad Institute Genomics Platform"/>
            <consortium name="The Broad Institute Genome Sequencing Center for Infectious Disease"/>
            <person name="Wu L."/>
            <person name="Ma J."/>
        </authorList>
    </citation>
    <scope>NUCLEOTIDE SEQUENCE [LARGE SCALE GENOMIC DNA]</scope>
    <source>
        <strain evidence="2">JCM 3175</strain>
    </source>
</reference>
<proteinExistence type="predicted"/>
<gene>
    <name evidence="1" type="ORF">GCM10023176_54410</name>
</gene>
<evidence type="ECO:0008006" key="3">
    <source>
        <dbReference type="Google" id="ProtNLM"/>
    </source>
</evidence>
<organism evidence="1 2">
    <name type="scientific">Micromonospora coerulea</name>
    <dbReference type="NCBI Taxonomy" id="47856"/>
    <lineage>
        <taxon>Bacteria</taxon>
        <taxon>Bacillati</taxon>
        <taxon>Actinomycetota</taxon>
        <taxon>Actinomycetes</taxon>
        <taxon>Micromonosporales</taxon>
        <taxon>Micromonosporaceae</taxon>
        <taxon>Micromonospora</taxon>
    </lineage>
</organism>
<evidence type="ECO:0000313" key="1">
    <source>
        <dbReference type="EMBL" id="GAA4578453.1"/>
    </source>
</evidence>
<dbReference type="Proteomes" id="UP001500307">
    <property type="component" value="Unassembled WGS sequence"/>
</dbReference>
<keyword evidence="2" id="KW-1185">Reference proteome</keyword>